<feature type="transmembrane region" description="Helical" evidence="1">
    <location>
        <begin position="24"/>
        <end position="45"/>
    </location>
</feature>
<keyword evidence="4" id="KW-1185">Reference proteome</keyword>
<accession>A0A1H6L1Y9</accession>
<dbReference type="PROSITE" id="PS51820">
    <property type="entry name" value="PA14"/>
    <property type="match status" value="1"/>
</dbReference>
<dbReference type="KEGG" id="agl:PYTT_1005"/>
<evidence type="ECO:0000259" key="2">
    <source>
        <dbReference type="PROSITE" id="PS51820"/>
    </source>
</evidence>
<keyword evidence="1" id="KW-1133">Transmembrane helix</keyword>
<evidence type="ECO:0000256" key="1">
    <source>
        <dbReference type="SAM" id="Phobius"/>
    </source>
</evidence>
<dbReference type="EMBL" id="LT629973">
    <property type="protein sequence ID" value="SEH82270.1"/>
    <property type="molecule type" value="Genomic_DNA"/>
</dbReference>
<sequence length="411" mass="44397">MSLHIEMIPEAEAEMKRACRRDRLASVAVSLTSCFLGGLALYLTVKLFESPESATFQPYVPVQEALPPTPQPRVKEVHAQLSGASPNIAPDIAVAFTAGPVSLPVVDVPNDSEMFGQGISLGAGFGSGTLGDGIGTGTGGLGTENAGGSTLEGSFYDLKQTAAGASTGMNPGNCKKILQEFVTTGWNKSMLSKYFMAPTKLYTSCFYMPVSKAAEAPYAYKVEDKVQPSMWAAVYRGRVVAPKTGKFRFVGYGDDALVVRFNGKNVFDYGWEHITSGRMMGGQPGNRAELKDDKGEPRKFYKYTKAGHDWNEGAGGMCSGDVFSVEVGKSYPIEVMISEIPGGKFGFVLLIEDVDSPPAQKDGTGSPIFQLFRTNFAEPNVDELYKNMKEPLPGERSEVPYDKDCLIWQSI</sequence>
<dbReference type="Proteomes" id="UP000176204">
    <property type="component" value="Chromosome I"/>
</dbReference>
<dbReference type="InterPro" id="IPR037524">
    <property type="entry name" value="PA14/GLEYA"/>
</dbReference>
<organism evidence="3 4">
    <name type="scientific">Akkermansia glycaniphila</name>
    <dbReference type="NCBI Taxonomy" id="1679444"/>
    <lineage>
        <taxon>Bacteria</taxon>
        <taxon>Pseudomonadati</taxon>
        <taxon>Verrucomicrobiota</taxon>
        <taxon>Verrucomicrobiia</taxon>
        <taxon>Verrucomicrobiales</taxon>
        <taxon>Akkermansiaceae</taxon>
        <taxon>Akkermansia</taxon>
    </lineage>
</organism>
<keyword evidence="1" id="KW-0812">Transmembrane</keyword>
<feature type="domain" description="PA14" evidence="2">
    <location>
        <begin position="176"/>
        <end position="366"/>
    </location>
</feature>
<proteinExistence type="predicted"/>
<name>A0A1H6L1Y9_9BACT</name>
<dbReference type="AlphaFoldDB" id="A0A1H6L1Y9"/>
<dbReference type="OrthoDB" id="179213at2"/>
<protein>
    <recommendedName>
        <fullName evidence="2">PA14 domain-containing protein</fullName>
    </recommendedName>
</protein>
<dbReference type="STRING" id="1679444.PYTT_1005"/>
<reference evidence="4" key="1">
    <citation type="submission" date="2016-09" db="EMBL/GenBank/DDBJ databases">
        <authorList>
            <person name="Koehorst J."/>
        </authorList>
    </citation>
    <scope>NUCLEOTIDE SEQUENCE [LARGE SCALE GENOMIC DNA]</scope>
</reference>
<evidence type="ECO:0000313" key="4">
    <source>
        <dbReference type="Proteomes" id="UP000176204"/>
    </source>
</evidence>
<evidence type="ECO:0000313" key="3">
    <source>
        <dbReference type="EMBL" id="SEH82270.1"/>
    </source>
</evidence>
<dbReference type="SUPFAM" id="SSF56988">
    <property type="entry name" value="Anthrax protective antigen"/>
    <property type="match status" value="1"/>
</dbReference>
<dbReference type="Gene3D" id="2.60.120.1560">
    <property type="match status" value="1"/>
</dbReference>
<gene>
    <name evidence="3" type="ORF">PYTT_1005</name>
</gene>
<dbReference type="RefSeq" id="WP_067773290.1">
    <property type="nucleotide sequence ID" value="NZ_LIGX01000011.1"/>
</dbReference>
<keyword evidence="1" id="KW-0472">Membrane</keyword>